<reference evidence="5" key="3">
    <citation type="submission" date="2017-09" db="EMBL/GenBank/DDBJ databases">
        <title>FDA dAtabase for Regulatory Grade micrObial Sequences (FDA-ARGOS): Supporting development and validation of Infectious Disease Dx tests.</title>
        <authorList>
            <person name="Minogue T."/>
            <person name="Wolcott M."/>
            <person name="Wasieloski L."/>
            <person name="Aguilar W."/>
            <person name="Moore D."/>
            <person name="Tallon L."/>
            <person name="Sadzewicz L."/>
            <person name="Ott S."/>
            <person name="Zhao X."/>
            <person name="Nagaraj S."/>
            <person name="Vavikolanu K."/>
            <person name="Aluvathingal J."/>
            <person name="Nadendla S."/>
            <person name="Sichtig H."/>
        </authorList>
    </citation>
    <scope>NUCLEOTIDE SEQUENCE</scope>
    <source>
        <strain evidence="5">FDAARGOS_388</strain>
    </source>
</reference>
<reference evidence="11" key="4">
    <citation type="submission" date="2017-09" db="EMBL/GenBank/DDBJ databases">
        <title>FDA dAtabase for Regulatory Grade micrObial Sequences (FDA-ARGOS): Supporting development and validation of Infectious Disease Dx tests.</title>
        <authorList>
            <person name="Minogue T."/>
            <person name="Wolcott M."/>
            <person name="Wasieloski L."/>
            <person name="Aguilar W."/>
            <person name="Moore D."/>
            <person name="Tallon L.J."/>
            <person name="Sadzewicz L."/>
            <person name="Ott S."/>
            <person name="Zhao X."/>
            <person name="Nagaraj S."/>
            <person name="Vavikolanu K."/>
            <person name="Aluvathingal J."/>
            <person name="Nadendla S."/>
            <person name="Sichtig H."/>
        </authorList>
    </citation>
    <scope>NUCLEOTIDE SEQUENCE [LARGE SCALE GENOMIC DNA]</scope>
    <source>
        <strain evidence="11">FDAARGOS_388</strain>
    </source>
</reference>
<keyword evidence="1" id="KW-0547">Nucleotide-binding</keyword>
<evidence type="ECO:0000313" key="12">
    <source>
        <dbReference type="Proteomes" id="UP000250416"/>
    </source>
</evidence>
<dbReference type="GO" id="GO:0000166">
    <property type="term" value="F:nucleotide binding"/>
    <property type="evidence" value="ECO:0007669"/>
    <property type="project" value="UniProtKB-KW"/>
</dbReference>
<dbReference type="GO" id="GO:1990133">
    <property type="term" value="C:molybdopterin adenylyltransferase complex"/>
    <property type="evidence" value="ECO:0007669"/>
    <property type="project" value="TreeGrafter"/>
</dbReference>
<evidence type="ECO:0000313" key="6">
    <source>
        <dbReference type="EMBL" id="KVK83055.1"/>
    </source>
</evidence>
<evidence type="ECO:0000313" key="7">
    <source>
        <dbReference type="EMBL" id="MBH9699232.1"/>
    </source>
</evidence>
<dbReference type="GO" id="GO:0006777">
    <property type="term" value="P:Mo-molybdopterin cofactor biosynthetic process"/>
    <property type="evidence" value="ECO:0007669"/>
    <property type="project" value="InterPro"/>
</dbReference>
<dbReference type="Proteomes" id="UP000250416">
    <property type="component" value="Unassembled WGS sequence"/>
</dbReference>
<dbReference type="InterPro" id="IPR016155">
    <property type="entry name" value="Mopterin_synth/thiamin_S_b"/>
</dbReference>
<evidence type="ECO:0000313" key="8">
    <source>
        <dbReference type="EMBL" id="SPV13376.1"/>
    </source>
</evidence>
<dbReference type="RefSeq" id="WP_011352296.1">
    <property type="nucleotide sequence ID" value="NZ_BCNU01000013.1"/>
</dbReference>
<dbReference type="eggNOG" id="COG1977">
    <property type="taxonomic scope" value="Bacteria"/>
</dbReference>
<reference evidence="7" key="6">
    <citation type="submission" date="2020-12" db="EMBL/GenBank/DDBJ databases">
        <title>Burkholderia cepacia complex in Mexico.</title>
        <authorList>
            <person name="Estrada P."/>
        </authorList>
    </citation>
    <scope>NUCLEOTIDE SEQUENCE</scope>
    <source>
        <strain evidence="7">871</strain>
    </source>
</reference>
<dbReference type="EMBL" id="CP023518">
    <property type="protein sequence ID" value="ATF76153.1"/>
    <property type="molecule type" value="Genomic_DNA"/>
</dbReference>
<sequence length="85" mass="9223">MKIQLKFFASVREALGVADEQADVPDSVTTVGDVRAWLRVRGGAWAETLAEGRALRMACNHEMTDPDTRLTEGCEVAFFPPVTGG</sequence>
<dbReference type="STRING" id="292.WI67_09850"/>
<evidence type="ECO:0000256" key="3">
    <source>
        <dbReference type="ARBA" id="ARBA00024247"/>
    </source>
</evidence>
<evidence type="ECO:0000313" key="10">
    <source>
        <dbReference type="Proteomes" id="UP000094776"/>
    </source>
</evidence>
<dbReference type="InterPro" id="IPR044672">
    <property type="entry name" value="MOCS2A"/>
</dbReference>
<dbReference type="PANTHER" id="PTHR33359:SF1">
    <property type="entry name" value="MOLYBDOPTERIN SYNTHASE SULFUR CARRIER SUBUNIT"/>
    <property type="match status" value="1"/>
</dbReference>
<gene>
    <name evidence="5" type="primary">moaD</name>
    <name evidence="8" type="synonym">moaD_1</name>
    <name evidence="5" type="ORF">CO711_00940</name>
    <name evidence="7" type="ORF">JAO13_22590</name>
    <name evidence="8" type="ORF">NCTC10661_00587</name>
    <name evidence="6" type="ORF">WS90_13380</name>
    <name evidence="4" type="ORF">WT26_12900</name>
</gene>
<keyword evidence="11" id="KW-1185">Reference proteome</keyword>
<dbReference type="Pfam" id="PF02597">
    <property type="entry name" value="ThiS"/>
    <property type="match status" value="1"/>
</dbReference>
<organism evidence="6 9">
    <name type="scientific">Burkholderia cepacia</name>
    <name type="common">Pseudomonas cepacia</name>
    <dbReference type="NCBI Taxonomy" id="292"/>
    <lineage>
        <taxon>Bacteria</taxon>
        <taxon>Pseudomonadati</taxon>
        <taxon>Pseudomonadota</taxon>
        <taxon>Betaproteobacteria</taxon>
        <taxon>Burkholderiales</taxon>
        <taxon>Burkholderiaceae</taxon>
        <taxon>Burkholderia</taxon>
        <taxon>Burkholderia cepacia complex</taxon>
    </lineage>
</organism>
<protein>
    <recommendedName>
        <fullName evidence="3">Molybdopterin synthase sulfur carrier subunit</fullName>
    </recommendedName>
</protein>
<name>A0A081V4E3_BURCE</name>
<dbReference type="EMBL" id="LOYH01000048">
    <property type="protein sequence ID" value="KVK83055.1"/>
    <property type="molecule type" value="Genomic_DNA"/>
</dbReference>
<reference evidence="4 10" key="2">
    <citation type="submission" date="2015-12" db="EMBL/GenBank/DDBJ databases">
        <title>Diversity of Burkholderia near neighbor genomes.</title>
        <authorList>
            <person name="Sahl J."/>
            <person name="Wagner D."/>
            <person name="Keim P."/>
        </authorList>
    </citation>
    <scope>NUCLEOTIDE SEQUENCE [LARGE SCALE GENOMIC DNA]</scope>
    <source>
        <strain evidence="4 10">MSMB1184WGS</strain>
    </source>
</reference>
<accession>A0A081V4E3</accession>
<evidence type="ECO:0000313" key="4">
    <source>
        <dbReference type="EMBL" id="AOK16826.1"/>
    </source>
</evidence>
<reference evidence="8 12" key="5">
    <citation type="submission" date="2018-06" db="EMBL/GenBank/DDBJ databases">
        <authorList>
            <consortium name="Pathogen Informatics"/>
            <person name="Doyle S."/>
        </authorList>
    </citation>
    <scope>NUCLEOTIDE SEQUENCE [LARGE SCALE GENOMIC DNA]</scope>
    <source>
        <strain evidence="8 12">NCTC10661</strain>
    </source>
</reference>
<dbReference type="Proteomes" id="UP000645612">
    <property type="component" value="Unassembled WGS sequence"/>
</dbReference>
<proteinExistence type="inferred from homology"/>
<reference evidence="6 9" key="1">
    <citation type="submission" date="2015-11" db="EMBL/GenBank/DDBJ databases">
        <title>Expanding the genomic diversity of Burkholderia species for the development of highly accurate diagnostics.</title>
        <authorList>
            <person name="Sahl J."/>
            <person name="Keim P."/>
            <person name="Wagner D."/>
        </authorList>
    </citation>
    <scope>NUCLEOTIDE SEQUENCE [LARGE SCALE GENOMIC DNA]</scope>
    <source>
        <strain evidence="6 9">MSMB1302</strain>
    </source>
</reference>
<comment type="similarity">
    <text evidence="2">Belongs to the MoaD family.</text>
</comment>
<dbReference type="PANTHER" id="PTHR33359">
    <property type="entry name" value="MOLYBDOPTERIN SYNTHASE SULFUR CARRIER SUBUNIT"/>
    <property type="match status" value="1"/>
</dbReference>
<evidence type="ECO:0000313" key="9">
    <source>
        <dbReference type="Proteomes" id="UP000069001"/>
    </source>
</evidence>
<dbReference type="Proteomes" id="UP000069001">
    <property type="component" value="Unassembled WGS sequence"/>
</dbReference>
<evidence type="ECO:0000256" key="2">
    <source>
        <dbReference type="ARBA" id="ARBA00024200"/>
    </source>
</evidence>
<evidence type="ECO:0000256" key="1">
    <source>
        <dbReference type="ARBA" id="ARBA00022741"/>
    </source>
</evidence>
<dbReference type="Proteomes" id="UP000094776">
    <property type="component" value="Chromosome 1"/>
</dbReference>
<dbReference type="SUPFAM" id="SSF54285">
    <property type="entry name" value="MoaD/ThiS"/>
    <property type="match status" value="1"/>
</dbReference>
<dbReference type="NCBIfam" id="TIGR01682">
    <property type="entry name" value="moaD"/>
    <property type="match status" value="1"/>
</dbReference>
<dbReference type="CDD" id="cd00754">
    <property type="entry name" value="Ubl_MoaD"/>
    <property type="match status" value="1"/>
</dbReference>
<dbReference type="Gene3D" id="3.10.20.30">
    <property type="match status" value="1"/>
</dbReference>
<evidence type="ECO:0000313" key="5">
    <source>
        <dbReference type="EMBL" id="ATF76153.1"/>
    </source>
</evidence>
<dbReference type="InterPro" id="IPR003749">
    <property type="entry name" value="ThiS/MoaD-like"/>
</dbReference>
<dbReference type="EMBL" id="JAEDXG010000022">
    <property type="protein sequence ID" value="MBH9699232.1"/>
    <property type="molecule type" value="Genomic_DNA"/>
</dbReference>
<dbReference type="GeneID" id="99659154"/>
<dbReference type="OrthoDB" id="9801945at2"/>
<dbReference type="EMBL" id="UARD01000002">
    <property type="protein sequence ID" value="SPV13376.1"/>
    <property type="molecule type" value="Genomic_DNA"/>
</dbReference>
<dbReference type="InterPro" id="IPR012675">
    <property type="entry name" value="Beta-grasp_dom_sf"/>
</dbReference>
<dbReference type="EMBL" id="CP013443">
    <property type="protein sequence ID" value="AOK16826.1"/>
    <property type="molecule type" value="Genomic_DNA"/>
</dbReference>
<evidence type="ECO:0000313" key="11">
    <source>
        <dbReference type="Proteomes" id="UP000218103"/>
    </source>
</evidence>
<dbReference type="Proteomes" id="UP000218103">
    <property type="component" value="Chromosome 1"/>
</dbReference>
<dbReference type="PATRIC" id="fig|292.23.peg.6968"/>
<dbReference type="AlphaFoldDB" id="A0A081V4E3"/>